<evidence type="ECO:0000313" key="4">
    <source>
        <dbReference type="Proteomes" id="UP000472276"/>
    </source>
</evidence>
<dbReference type="Ensembl" id="ENSOABT00000061508.1">
    <property type="protein sequence ID" value="ENSOABP00000064346.1"/>
    <property type="gene ID" value="ENSOABG00000028581.1"/>
</dbReference>
<accession>A0AAZ1X8J3</accession>
<dbReference type="PROSITE" id="PS50835">
    <property type="entry name" value="IG_LIKE"/>
    <property type="match status" value="2"/>
</dbReference>
<dbReference type="InterPro" id="IPR050380">
    <property type="entry name" value="Immune_Resp_Modulators"/>
</dbReference>
<sequence length="251" mass="27814">ATLMCVANKGFPSDWSLSWKTSDSSGSSRIRGEESRTPGVLQNDGLYSWSSTLTLTADHLSCCFSSVSVFLFVCRFKKNKHIKYFDLFGPCVTVLGFGSTVFDYKLVWYIYHIHVNNKWTPPSAEEAHVLSLKALQQVLSVSQDDTRPTLTVLPPSIKELENGKATLTCLANKGFPSDWSLSWKVDGRSSSDGEESRSPGVLQNDGLYSWSSTLKLSTYQWMKVGSVTCEATQGSQTLVSKILSRDQCSHL</sequence>
<reference evidence="4" key="1">
    <citation type="submission" date="2020-03" db="EMBL/GenBank/DDBJ databases">
        <title>Evolution of repeat sequences and sex chromosomes of tilapia species revealed by chromosome-level genomes.</title>
        <authorList>
            <person name="Xu L."/>
            <person name="Tao W."/>
            <person name="Wang D."/>
            <person name="Zhou Q."/>
        </authorList>
    </citation>
    <scope>NUCLEOTIDE SEQUENCE [LARGE SCALE GENOMIC DNA]</scope>
    <source>
        <strain evidence="4">Israel</strain>
    </source>
</reference>
<dbReference type="FunFam" id="2.60.40.10:FF:001918">
    <property type="entry name" value="Immunoglobulin light 1 constant 3"/>
    <property type="match status" value="1"/>
</dbReference>
<organism evidence="3 4">
    <name type="scientific">Oreochromis aureus</name>
    <name type="common">Israeli tilapia</name>
    <name type="synonym">Chromis aureus</name>
    <dbReference type="NCBI Taxonomy" id="47969"/>
    <lineage>
        <taxon>Eukaryota</taxon>
        <taxon>Metazoa</taxon>
        <taxon>Chordata</taxon>
        <taxon>Craniata</taxon>
        <taxon>Vertebrata</taxon>
        <taxon>Euteleostomi</taxon>
        <taxon>Actinopterygii</taxon>
        <taxon>Neopterygii</taxon>
        <taxon>Teleostei</taxon>
        <taxon>Neoteleostei</taxon>
        <taxon>Acanthomorphata</taxon>
        <taxon>Ovalentaria</taxon>
        <taxon>Cichlomorphae</taxon>
        <taxon>Cichliformes</taxon>
        <taxon>Cichlidae</taxon>
        <taxon>African cichlids</taxon>
        <taxon>Pseudocrenilabrinae</taxon>
        <taxon>Oreochromini</taxon>
        <taxon>Oreochromis</taxon>
    </lineage>
</organism>
<reference evidence="3" key="2">
    <citation type="submission" date="2025-08" db="UniProtKB">
        <authorList>
            <consortium name="Ensembl"/>
        </authorList>
    </citation>
    <scope>IDENTIFICATION</scope>
</reference>
<dbReference type="Pfam" id="PF07654">
    <property type="entry name" value="C1-set"/>
    <property type="match status" value="1"/>
</dbReference>
<dbReference type="InterPro" id="IPR003597">
    <property type="entry name" value="Ig_C1-set"/>
</dbReference>
<feature type="domain" description="Ig-like" evidence="2">
    <location>
        <begin position="148"/>
        <end position="240"/>
    </location>
</feature>
<evidence type="ECO:0000313" key="3">
    <source>
        <dbReference type="Ensembl" id="ENSOABP00000064346.1"/>
    </source>
</evidence>
<dbReference type="SUPFAM" id="SSF48726">
    <property type="entry name" value="Immunoglobulin"/>
    <property type="match status" value="2"/>
</dbReference>
<proteinExistence type="predicted"/>
<dbReference type="PANTHER" id="PTHR23411">
    <property type="entry name" value="TAPASIN"/>
    <property type="match status" value="1"/>
</dbReference>
<dbReference type="AlphaFoldDB" id="A0AAZ1X8J3"/>
<dbReference type="InterPro" id="IPR007110">
    <property type="entry name" value="Ig-like_dom"/>
</dbReference>
<dbReference type="SMART" id="SM00407">
    <property type="entry name" value="IGc1"/>
    <property type="match status" value="1"/>
</dbReference>
<dbReference type="InterPro" id="IPR036179">
    <property type="entry name" value="Ig-like_dom_sf"/>
</dbReference>
<evidence type="ECO:0000256" key="1">
    <source>
        <dbReference type="ARBA" id="ARBA00023319"/>
    </source>
</evidence>
<feature type="domain" description="Ig-like" evidence="2">
    <location>
        <begin position="1"/>
        <end position="62"/>
    </location>
</feature>
<evidence type="ECO:0000259" key="2">
    <source>
        <dbReference type="PROSITE" id="PS50835"/>
    </source>
</evidence>
<keyword evidence="1" id="KW-0393">Immunoglobulin domain</keyword>
<protein>
    <recommendedName>
        <fullName evidence="2">Ig-like domain-containing protein</fullName>
    </recommendedName>
</protein>
<reference evidence="3" key="3">
    <citation type="submission" date="2025-09" db="UniProtKB">
        <authorList>
            <consortium name="Ensembl"/>
        </authorList>
    </citation>
    <scope>IDENTIFICATION</scope>
</reference>
<dbReference type="Gene3D" id="2.60.40.10">
    <property type="entry name" value="Immunoglobulins"/>
    <property type="match status" value="2"/>
</dbReference>
<gene>
    <name evidence="3" type="primary">FXN</name>
</gene>
<keyword evidence="4" id="KW-1185">Reference proteome</keyword>
<name>A0AAZ1X8J3_OREAU</name>
<dbReference type="InterPro" id="IPR013783">
    <property type="entry name" value="Ig-like_fold"/>
</dbReference>
<dbReference type="Proteomes" id="UP000472276">
    <property type="component" value="Unassembled WGS sequence"/>
</dbReference>